<protein>
    <submittedName>
        <fullName evidence="2">Uncharacterized protein</fullName>
    </submittedName>
</protein>
<sequence length="101" mass="11051">MRKFTTPDLDVPSSEPPNSPASTDSEPNSSEVSEPPSKKRKTGKPAKSEKNNEPRGKDKLPPGKVGSLKYNKLLSHQQKMHIQTKETMKKSQATSPRNGPG</sequence>
<comment type="caution">
    <text evidence="2">The sequence shown here is derived from an EMBL/GenBank/DDBJ whole genome shotgun (WGS) entry which is preliminary data.</text>
</comment>
<dbReference type="Proteomes" id="UP001498421">
    <property type="component" value="Unassembled WGS sequence"/>
</dbReference>
<proteinExistence type="predicted"/>
<name>A0ABR1IGB2_9HYPO</name>
<feature type="region of interest" description="Disordered" evidence="1">
    <location>
        <begin position="1"/>
        <end position="101"/>
    </location>
</feature>
<evidence type="ECO:0000313" key="2">
    <source>
        <dbReference type="EMBL" id="KAK7431836.1"/>
    </source>
</evidence>
<reference evidence="2 3" key="1">
    <citation type="journal article" date="2025" name="Microbiol. Resour. Announc.">
        <title>Draft genome sequences for Neonectria magnoliae and Neonectria punicea, canker pathogens of Liriodendron tulipifera and Acer saccharum in West Virginia.</title>
        <authorList>
            <person name="Petronek H.M."/>
            <person name="Kasson M.T."/>
            <person name="Metheny A.M."/>
            <person name="Stauder C.M."/>
            <person name="Lovett B."/>
            <person name="Lynch S.C."/>
            <person name="Garnas J.R."/>
            <person name="Kasson L.R."/>
            <person name="Stajich J.E."/>
        </authorList>
    </citation>
    <scope>NUCLEOTIDE SEQUENCE [LARGE SCALE GENOMIC DNA]</scope>
    <source>
        <strain evidence="2 3">NRRL 64651</strain>
    </source>
</reference>
<keyword evidence="3" id="KW-1185">Reference proteome</keyword>
<dbReference type="EMBL" id="JAZAVK010000008">
    <property type="protein sequence ID" value="KAK7431836.1"/>
    <property type="molecule type" value="Genomic_DNA"/>
</dbReference>
<evidence type="ECO:0000313" key="3">
    <source>
        <dbReference type="Proteomes" id="UP001498421"/>
    </source>
</evidence>
<organism evidence="2 3">
    <name type="scientific">Neonectria magnoliae</name>
    <dbReference type="NCBI Taxonomy" id="2732573"/>
    <lineage>
        <taxon>Eukaryota</taxon>
        <taxon>Fungi</taxon>
        <taxon>Dikarya</taxon>
        <taxon>Ascomycota</taxon>
        <taxon>Pezizomycotina</taxon>
        <taxon>Sordariomycetes</taxon>
        <taxon>Hypocreomycetidae</taxon>
        <taxon>Hypocreales</taxon>
        <taxon>Nectriaceae</taxon>
        <taxon>Neonectria</taxon>
    </lineage>
</organism>
<feature type="compositionally biased region" description="Low complexity" evidence="1">
    <location>
        <begin position="25"/>
        <end position="35"/>
    </location>
</feature>
<evidence type="ECO:0000256" key="1">
    <source>
        <dbReference type="SAM" id="MobiDB-lite"/>
    </source>
</evidence>
<feature type="compositionally biased region" description="Basic and acidic residues" evidence="1">
    <location>
        <begin position="46"/>
        <end position="61"/>
    </location>
</feature>
<accession>A0ABR1IGB2</accession>
<feature type="compositionally biased region" description="Polar residues" evidence="1">
    <location>
        <begin position="90"/>
        <end position="101"/>
    </location>
</feature>
<gene>
    <name evidence="2" type="ORF">QQZ08_001454</name>
</gene>